<dbReference type="PANTHER" id="PTHR30108">
    <property type="entry name" value="3-OCTAPRENYL-4-HYDROXYBENZOATE CARBOXY-LYASE-RELATED"/>
    <property type="match status" value="1"/>
</dbReference>
<name>A0A644ZD94_9ZZZZ</name>
<organism evidence="3">
    <name type="scientific">bioreactor metagenome</name>
    <dbReference type="NCBI Taxonomy" id="1076179"/>
    <lineage>
        <taxon>unclassified sequences</taxon>
        <taxon>metagenomes</taxon>
        <taxon>ecological metagenomes</taxon>
    </lineage>
</organism>
<evidence type="ECO:0000256" key="1">
    <source>
        <dbReference type="ARBA" id="ARBA00010021"/>
    </source>
</evidence>
<feature type="domain" description="3-octaprenyl-4-hydroxybenzoate carboxy-lyase-like C-terminal" evidence="2">
    <location>
        <begin position="3"/>
        <end position="112"/>
    </location>
</feature>
<dbReference type="GO" id="GO:0005737">
    <property type="term" value="C:cytoplasm"/>
    <property type="evidence" value="ECO:0007669"/>
    <property type="project" value="TreeGrafter"/>
</dbReference>
<proteinExistence type="inferred from homology"/>
<dbReference type="EC" id="4.1.1.98" evidence="3"/>
<dbReference type="AlphaFoldDB" id="A0A644ZD94"/>
<gene>
    <name evidence="3" type="primary">ubiD_8</name>
    <name evidence="3" type="ORF">SDC9_85466</name>
</gene>
<comment type="similarity">
    <text evidence="1">Belongs to the UbiD family.</text>
</comment>
<dbReference type="EMBL" id="VSSQ01008424">
    <property type="protein sequence ID" value="MPM38836.1"/>
    <property type="molecule type" value="Genomic_DNA"/>
</dbReference>
<comment type="caution">
    <text evidence="3">The sequence shown here is derived from an EMBL/GenBank/DDBJ whole genome shotgun (WGS) entry which is preliminary data.</text>
</comment>
<dbReference type="Pfam" id="PF20696">
    <property type="entry name" value="UbiD_C"/>
    <property type="match status" value="1"/>
</dbReference>
<dbReference type="PANTHER" id="PTHR30108:SF21">
    <property type="entry name" value="4-HYDROXYBENZOATE DECARBOXYLASE"/>
    <property type="match status" value="1"/>
</dbReference>
<dbReference type="InterPro" id="IPR002830">
    <property type="entry name" value="UbiD"/>
</dbReference>
<evidence type="ECO:0000313" key="3">
    <source>
        <dbReference type="EMBL" id="MPM38836.1"/>
    </source>
</evidence>
<evidence type="ECO:0000259" key="2">
    <source>
        <dbReference type="Pfam" id="PF20696"/>
    </source>
</evidence>
<protein>
    <submittedName>
        <fullName evidence="3">3-octaprenyl-4-hydroxybenzoate carboxy-lyase</fullName>
        <ecNumber evidence="3">4.1.1.98</ecNumber>
    </submittedName>
</protein>
<accession>A0A644ZD94</accession>
<dbReference type="SUPFAM" id="SSF143968">
    <property type="entry name" value="UbiD C-terminal domain-like"/>
    <property type="match status" value="1"/>
</dbReference>
<dbReference type="FunFam" id="3.40.1670.10:FF:000003">
    <property type="entry name" value="Phenolic acid decarboxylase"/>
    <property type="match status" value="1"/>
</dbReference>
<dbReference type="Gene3D" id="3.40.1670.10">
    <property type="entry name" value="UbiD C-terminal domain-like"/>
    <property type="match status" value="1"/>
</dbReference>
<keyword evidence="3" id="KW-0456">Lyase</keyword>
<sequence length="140" mass="15735">MMQVIRQATPNVKKVHITPASGCRYHVVIQLDQKHEGEAKNAMFAAFTSSTEVKHVVVVDTDIDIYDMQDVEWAIANRVQAARDVFIIPNAMGNKLDPSSRNGTSDKMGIDATIPMSDKRDRFQKIHIAGYEEINLSDYL</sequence>
<dbReference type="InterPro" id="IPR049381">
    <property type="entry name" value="UbiD-like_C"/>
</dbReference>
<reference evidence="3" key="1">
    <citation type="submission" date="2019-08" db="EMBL/GenBank/DDBJ databases">
        <authorList>
            <person name="Kucharzyk K."/>
            <person name="Murdoch R.W."/>
            <person name="Higgins S."/>
            <person name="Loffler F."/>
        </authorList>
    </citation>
    <scope>NUCLEOTIDE SEQUENCE</scope>
</reference>
<dbReference type="GO" id="GO:0008694">
    <property type="term" value="F:4-hydroxy-3-polyprenylbenzoate decarboxylase activity"/>
    <property type="evidence" value="ECO:0007669"/>
    <property type="project" value="UniProtKB-EC"/>
</dbReference>